<dbReference type="Proteomes" id="UP000051223">
    <property type="component" value="Unassembled WGS sequence"/>
</dbReference>
<accession>A0A0R1YDU3</accession>
<dbReference type="STRING" id="1423754.FC39_GL000472"/>
<dbReference type="PATRIC" id="fig|1423754.3.peg.490"/>
<feature type="compositionally biased region" description="Basic and acidic residues" evidence="1">
    <location>
        <begin position="91"/>
        <end position="100"/>
    </location>
</feature>
<feature type="region of interest" description="Disordered" evidence="1">
    <location>
        <begin position="81"/>
        <end position="106"/>
    </location>
</feature>
<protein>
    <submittedName>
        <fullName evidence="2">Uncharacterized protein</fullName>
    </submittedName>
</protein>
<dbReference type="AlphaFoldDB" id="A0A0R1YDU3"/>
<evidence type="ECO:0000313" key="2">
    <source>
        <dbReference type="EMBL" id="KRM37020.1"/>
    </source>
</evidence>
<sequence length="106" mass="12102">MEKSGFEKAIHEEAVKKYLCDLENLALAFKKYNFEDLKFNMDKRTRSLLVKGVLQSAKAYKTIEKVADKIFNGESVSAAEDVTEAVNTEESNDKNDKEMSNENEQE</sequence>
<organism evidence="2 3">
    <name type="scientific">Lactobacillus hamsteri DSM 5661 = JCM 6256</name>
    <dbReference type="NCBI Taxonomy" id="1423754"/>
    <lineage>
        <taxon>Bacteria</taxon>
        <taxon>Bacillati</taxon>
        <taxon>Bacillota</taxon>
        <taxon>Bacilli</taxon>
        <taxon>Lactobacillales</taxon>
        <taxon>Lactobacillaceae</taxon>
        <taxon>Lactobacillus</taxon>
    </lineage>
</organism>
<dbReference type="EMBL" id="AZGI01000092">
    <property type="protein sequence ID" value="KRM37020.1"/>
    <property type="molecule type" value="Genomic_DNA"/>
</dbReference>
<name>A0A0R1YDU3_9LACO</name>
<keyword evidence="3" id="KW-1185">Reference proteome</keyword>
<gene>
    <name evidence="2" type="ORF">FC39_GL000472</name>
</gene>
<proteinExistence type="predicted"/>
<evidence type="ECO:0000256" key="1">
    <source>
        <dbReference type="SAM" id="MobiDB-lite"/>
    </source>
</evidence>
<comment type="caution">
    <text evidence="2">The sequence shown here is derived from an EMBL/GenBank/DDBJ whole genome shotgun (WGS) entry which is preliminary data.</text>
</comment>
<evidence type="ECO:0000313" key="3">
    <source>
        <dbReference type="Proteomes" id="UP000051223"/>
    </source>
</evidence>
<dbReference type="RefSeq" id="WP_025080544.1">
    <property type="nucleotide sequence ID" value="NZ_AZGI01000092.1"/>
</dbReference>
<reference evidence="2 3" key="1">
    <citation type="journal article" date="2015" name="Genome Announc.">
        <title>Expanding the biotechnology potential of lactobacilli through comparative genomics of 213 strains and associated genera.</title>
        <authorList>
            <person name="Sun Z."/>
            <person name="Harris H.M."/>
            <person name="McCann A."/>
            <person name="Guo C."/>
            <person name="Argimon S."/>
            <person name="Zhang W."/>
            <person name="Yang X."/>
            <person name="Jeffery I.B."/>
            <person name="Cooney J.C."/>
            <person name="Kagawa T.F."/>
            <person name="Liu W."/>
            <person name="Song Y."/>
            <person name="Salvetti E."/>
            <person name="Wrobel A."/>
            <person name="Rasinkangas P."/>
            <person name="Parkhill J."/>
            <person name="Rea M.C."/>
            <person name="O'Sullivan O."/>
            <person name="Ritari J."/>
            <person name="Douillard F.P."/>
            <person name="Paul Ross R."/>
            <person name="Yang R."/>
            <person name="Briner A.E."/>
            <person name="Felis G.E."/>
            <person name="de Vos W.M."/>
            <person name="Barrangou R."/>
            <person name="Klaenhammer T.R."/>
            <person name="Caufield P.W."/>
            <person name="Cui Y."/>
            <person name="Zhang H."/>
            <person name="O'Toole P.W."/>
        </authorList>
    </citation>
    <scope>NUCLEOTIDE SEQUENCE [LARGE SCALE GENOMIC DNA]</scope>
    <source>
        <strain evidence="2 3">DSM 5661</strain>
    </source>
</reference>